<organism evidence="2 3">
    <name type="scientific">Kaistella haifensis DSM 19056</name>
    <dbReference type="NCBI Taxonomy" id="1450526"/>
    <lineage>
        <taxon>Bacteria</taxon>
        <taxon>Pseudomonadati</taxon>
        <taxon>Bacteroidota</taxon>
        <taxon>Flavobacteriia</taxon>
        <taxon>Flavobacteriales</taxon>
        <taxon>Weeksellaceae</taxon>
        <taxon>Chryseobacterium group</taxon>
        <taxon>Kaistella</taxon>
    </lineage>
</organism>
<evidence type="ECO:0000313" key="2">
    <source>
        <dbReference type="EMBL" id="OWK98001.1"/>
    </source>
</evidence>
<name>A0A246B959_9FLAO</name>
<dbReference type="EMBL" id="JASZ02000016">
    <property type="protein sequence ID" value="OWK98001.1"/>
    <property type="molecule type" value="Genomic_DNA"/>
</dbReference>
<reference evidence="2 3" key="1">
    <citation type="submission" date="2014-01" db="EMBL/GenBank/DDBJ databases">
        <authorList>
            <consortium name="Genome Consortium for Active Teaching"/>
            <person name="Sontag T.C."/>
            <person name="Newman J.D."/>
        </authorList>
    </citation>
    <scope>NUCLEOTIDE SEQUENCE [LARGE SCALE GENOMIC DNA]</scope>
    <source>
        <strain evidence="2 3">DSM 19056</strain>
    </source>
</reference>
<evidence type="ECO:0000313" key="3">
    <source>
        <dbReference type="Proteomes" id="UP000197587"/>
    </source>
</evidence>
<dbReference type="RefSeq" id="WP_031503395.1">
    <property type="nucleotide sequence ID" value="NZ_JASZ02000016.1"/>
</dbReference>
<protein>
    <submittedName>
        <fullName evidence="2">Uncharacterized protein</fullName>
    </submittedName>
</protein>
<sequence>MKKLIFSIVFCISTLGLNAQYGTINAIIQRLEEKRGINQNLSDVNIDNRKFVLIKDFEDHTERSFIIIKGNLVTYVEMFDDKKTGESSSNVFSGDIVRPKSNLISMRADKLEGIKIPLPVTKTLLMTKQKQFLYLVDIDTKERWIEESAINQK</sequence>
<comment type="caution">
    <text evidence="2">The sequence shown here is derived from an EMBL/GenBank/DDBJ whole genome shotgun (WGS) entry which is preliminary data.</text>
</comment>
<evidence type="ECO:0000256" key="1">
    <source>
        <dbReference type="SAM" id="SignalP"/>
    </source>
</evidence>
<accession>A0A246B959</accession>
<feature type="signal peptide" evidence="1">
    <location>
        <begin position="1"/>
        <end position="19"/>
    </location>
</feature>
<keyword evidence="3" id="KW-1185">Reference proteome</keyword>
<keyword evidence="1" id="KW-0732">Signal</keyword>
<dbReference type="AlphaFoldDB" id="A0A246B959"/>
<reference evidence="2 3" key="2">
    <citation type="submission" date="2017-05" db="EMBL/GenBank/DDBJ databases">
        <title>Genome of Chryseobacterium haifense.</title>
        <authorList>
            <person name="Newman J.D."/>
        </authorList>
    </citation>
    <scope>NUCLEOTIDE SEQUENCE [LARGE SCALE GENOMIC DNA]</scope>
    <source>
        <strain evidence="2 3">DSM 19056</strain>
    </source>
</reference>
<feature type="chain" id="PRO_5011305443" evidence="1">
    <location>
        <begin position="20"/>
        <end position="153"/>
    </location>
</feature>
<gene>
    <name evidence="2" type="ORF">AP75_08340</name>
</gene>
<dbReference type="Proteomes" id="UP000197587">
    <property type="component" value="Unassembled WGS sequence"/>
</dbReference>
<proteinExistence type="predicted"/>